<dbReference type="RefSeq" id="WP_179428622.1">
    <property type="nucleotide sequence ID" value="NZ_JACBZP010000001.1"/>
</dbReference>
<sequence>MSDNERPESAPIGDRVRYDEPTPGVARATLTRSENGNLQDVRLFYQLDAAYKRAAADDSVAVFVIAAEGDDFSLGHDVEALFSTEGMDQVTLEGGFGRDGVAGDLAWETEVFLELHWRWRNFPKPVIAAVQGRVFAGGMMTMWPADLIVASEDTTFADPVTGFGISHVEFFMHPWEFGARRAKELLFTGEAMTATEAKEIGMVTRVVTRDELESATLTLAARIAARPAFGLRMAKKSVNQTLDIQGQWNAVQAAFSVHTLGHAHSRIAHDGAYIDPAGFALTRDLWGLPDTEV</sequence>
<dbReference type="Gene3D" id="3.90.226.10">
    <property type="entry name" value="2-enoyl-CoA Hydratase, Chain A, domain 1"/>
    <property type="match status" value="1"/>
</dbReference>
<proteinExistence type="inferred from homology"/>
<reference evidence="3 4" key="1">
    <citation type="submission" date="2020-07" db="EMBL/GenBank/DDBJ databases">
        <title>Sequencing the genomes of 1000 actinobacteria strains.</title>
        <authorList>
            <person name="Klenk H.-P."/>
        </authorList>
    </citation>
    <scope>NUCLEOTIDE SEQUENCE [LARGE SCALE GENOMIC DNA]</scope>
    <source>
        <strain evidence="3 4">DSM 26341</strain>
    </source>
</reference>
<organism evidence="3 4">
    <name type="scientific">Spelaeicoccus albus</name>
    <dbReference type="NCBI Taxonomy" id="1280376"/>
    <lineage>
        <taxon>Bacteria</taxon>
        <taxon>Bacillati</taxon>
        <taxon>Actinomycetota</taxon>
        <taxon>Actinomycetes</taxon>
        <taxon>Micrococcales</taxon>
        <taxon>Brevibacteriaceae</taxon>
        <taxon>Spelaeicoccus</taxon>
    </lineage>
</organism>
<dbReference type="PANTHER" id="PTHR43802:SF1">
    <property type="entry name" value="IP11341P-RELATED"/>
    <property type="match status" value="1"/>
</dbReference>
<feature type="region of interest" description="Disordered" evidence="2">
    <location>
        <begin position="1"/>
        <end position="23"/>
    </location>
</feature>
<dbReference type="SUPFAM" id="SSF52096">
    <property type="entry name" value="ClpP/crotonase"/>
    <property type="match status" value="1"/>
</dbReference>
<dbReference type="CDD" id="cd06558">
    <property type="entry name" value="crotonase-like"/>
    <property type="match status" value="1"/>
</dbReference>
<dbReference type="NCBIfam" id="NF006140">
    <property type="entry name" value="PRK08290.1"/>
    <property type="match status" value="1"/>
</dbReference>
<evidence type="ECO:0000313" key="3">
    <source>
        <dbReference type="EMBL" id="NYI68247.1"/>
    </source>
</evidence>
<dbReference type="InterPro" id="IPR001753">
    <property type="entry name" value="Enoyl-CoA_hydra/iso"/>
</dbReference>
<dbReference type="GO" id="GO:0004300">
    <property type="term" value="F:enoyl-CoA hydratase activity"/>
    <property type="evidence" value="ECO:0007669"/>
    <property type="project" value="UniProtKB-EC"/>
</dbReference>
<comment type="caution">
    <text evidence="3">The sequence shown here is derived from an EMBL/GenBank/DDBJ whole genome shotgun (WGS) entry which is preliminary data.</text>
</comment>
<dbReference type="EMBL" id="JACBZP010000001">
    <property type="protein sequence ID" value="NYI68247.1"/>
    <property type="molecule type" value="Genomic_DNA"/>
</dbReference>
<dbReference type="EC" id="4.2.1.17" evidence="3"/>
<keyword evidence="4" id="KW-1185">Reference proteome</keyword>
<evidence type="ECO:0000256" key="1">
    <source>
        <dbReference type="ARBA" id="ARBA00005254"/>
    </source>
</evidence>
<evidence type="ECO:0000313" key="4">
    <source>
        <dbReference type="Proteomes" id="UP000539111"/>
    </source>
</evidence>
<dbReference type="AlphaFoldDB" id="A0A7Z0D3K6"/>
<evidence type="ECO:0000256" key="2">
    <source>
        <dbReference type="SAM" id="MobiDB-lite"/>
    </source>
</evidence>
<protein>
    <submittedName>
        <fullName evidence="3">Enoyl-CoA hydratase</fullName>
        <ecNumber evidence="3">4.2.1.17</ecNumber>
    </submittedName>
</protein>
<accession>A0A7Z0D3K6</accession>
<feature type="compositionally biased region" description="Basic and acidic residues" evidence="2">
    <location>
        <begin position="1"/>
        <end position="20"/>
    </location>
</feature>
<name>A0A7Z0D3K6_9MICO</name>
<gene>
    <name evidence="3" type="ORF">BJY26_002553</name>
</gene>
<keyword evidence="3" id="KW-0456">Lyase</keyword>
<dbReference type="Proteomes" id="UP000539111">
    <property type="component" value="Unassembled WGS sequence"/>
</dbReference>
<dbReference type="PANTHER" id="PTHR43802">
    <property type="entry name" value="ENOYL-COA HYDRATASE"/>
    <property type="match status" value="1"/>
</dbReference>
<dbReference type="Pfam" id="PF00378">
    <property type="entry name" value="ECH_1"/>
    <property type="match status" value="1"/>
</dbReference>
<dbReference type="InterPro" id="IPR029045">
    <property type="entry name" value="ClpP/crotonase-like_dom_sf"/>
</dbReference>
<comment type="similarity">
    <text evidence="1">Belongs to the enoyl-CoA hydratase/isomerase family.</text>
</comment>